<gene>
    <name evidence="1" type="ORF">H8Z83_04250</name>
</gene>
<evidence type="ECO:0000313" key="1">
    <source>
        <dbReference type="EMBL" id="MBC5769533.1"/>
    </source>
</evidence>
<accession>A0A923MFR8</accession>
<reference evidence="1" key="1">
    <citation type="submission" date="2020-08" db="EMBL/GenBank/DDBJ databases">
        <title>Genome public.</title>
        <authorList>
            <person name="Liu C."/>
            <person name="Sun Q."/>
        </authorList>
    </citation>
    <scope>NUCLEOTIDE SEQUENCE</scope>
    <source>
        <strain evidence="1">BX15</strain>
    </source>
</reference>
<sequence length="118" mass="13327">MTVWIAMPQPIAANFHCASAILTEALPAGFIASDSCVLYRLNHFEKTKGLVCKVVLDLELGATARFSFVAAEAVREYRYDISALAFADPLRFAWFCFWVFLYHCQFSECSAFQINEGR</sequence>
<keyword evidence="2" id="KW-1185">Reference proteome</keyword>
<organism evidence="1 2">
    <name type="scientific">Dysosmobacter segnis</name>
    <dbReference type="NCBI Taxonomy" id="2763042"/>
    <lineage>
        <taxon>Bacteria</taxon>
        <taxon>Bacillati</taxon>
        <taxon>Bacillota</taxon>
        <taxon>Clostridia</taxon>
        <taxon>Eubacteriales</taxon>
        <taxon>Oscillospiraceae</taxon>
        <taxon>Dysosmobacter</taxon>
    </lineage>
</organism>
<dbReference type="EMBL" id="JACOQI010000002">
    <property type="protein sequence ID" value="MBC5769533.1"/>
    <property type="molecule type" value="Genomic_DNA"/>
</dbReference>
<protein>
    <submittedName>
        <fullName evidence="1">Uncharacterized protein</fullName>
    </submittedName>
</protein>
<comment type="caution">
    <text evidence="1">The sequence shown here is derived from an EMBL/GenBank/DDBJ whole genome shotgun (WGS) entry which is preliminary data.</text>
</comment>
<evidence type="ECO:0000313" key="2">
    <source>
        <dbReference type="Proteomes" id="UP000620327"/>
    </source>
</evidence>
<proteinExistence type="predicted"/>
<name>A0A923MFR8_9FIRM</name>
<dbReference type="Proteomes" id="UP000620327">
    <property type="component" value="Unassembled WGS sequence"/>
</dbReference>
<dbReference type="AlphaFoldDB" id="A0A923MFR8"/>
<dbReference type="RefSeq" id="WP_187013877.1">
    <property type="nucleotide sequence ID" value="NZ_JACOQI010000002.1"/>
</dbReference>